<comment type="similarity">
    <text evidence="8">Belongs to the TonB-dependent receptor family.</text>
</comment>
<dbReference type="GO" id="GO:0009279">
    <property type="term" value="C:cell outer membrane"/>
    <property type="evidence" value="ECO:0007669"/>
    <property type="project" value="UniProtKB-SubCell"/>
</dbReference>
<evidence type="ECO:0000313" key="10">
    <source>
        <dbReference type="EMBL" id="RYM36113.1"/>
    </source>
</evidence>
<keyword evidence="6 8" id="KW-0472">Membrane</keyword>
<evidence type="ECO:0000256" key="6">
    <source>
        <dbReference type="ARBA" id="ARBA00023136"/>
    </source>
</evidence>
<dbReference type="EMBL" id="SETE01000001">
    <property type="protein sequence ID" value="RYM36113.1"/>
    <property type="molecule type" value="Genomic_DNA"/>
</dbReference>
<dbReference type="OrthoDB" id="9762903at2"/>
<evidence type="ECO:0000259" key="9">
    <source>
        <dbReference type="Pfam" id="PF07715"/>
    </source>
</evidence>
<dbReference type="GO" id="GO:0015344">
    <property type="term" value="F:siderophore uptake transmembrane transporter activity"/>
    <property type="evidence" value="ECO:0007669"/>
    <property type="project" value="TreeGrafter"/>
</dbReference>
<name>A0A4Q4KS13_9FLAO</name>
<evidence type="ECO:0000256" key="4">
    <source>
        <dbReference type="ARBA" id="ARBA00022692"/>
    </source>
</evidence>
<dbReference type="InterPro" id="IPR012910">
    <property type="entry name" value="Plug_dom"/>
</dbReference>
<dbReference type="Pfam" id="PF07715">
    <property type="entry name" value="Plug"/>
    <property type="match status" value="1"/>
</dbReference>
<evidence type="ECO:0000313" key="11">
    <source>
        <dbReference type="Proteomes" id="UP000293952"/>
    </source>
</evidence>
<evidence type="ECO:0000256" key="3">
    <source>
        <dbReference type="ARBA" id="ARBA00022452"/>
    </source>
</evidence>
<keyword evidence="4 8" id="KW-0812">Transmembrane</keyword>
<proteinExistence type="inferred from homology"/>
<keyword evidence="10" id="KW-0675">Receptor</keyword>
<evidence type="ECO:0000256" key="7">
    <source>
        <dbReference type="ARBA" id="ARBA00023237"/>
    </source>
</evidence>
<keyword evidence="11" id="KW-1185">Reference proteome</keyword>
<dbReference type="GO" id="GO:0044718">
    <property type="term" value="P:siderophore transmembrane transport"/>
    <property type="evidence" value="ECO:0007669"/>
    <property type="project" value="TreeGrafter"/>
</dbReference>
<keyword evidence="2 8" id="KW-0813">Transport</keyword>
<dbReference type="PANTHER" id="PTHR30069:SF29">
    <property type="entry name" value="HEMOGLOBIN AND HEMOGLOBIN-HAPTOGLOBIN-BINDING PROTEIN 1-RELATED"/>
    <property type="match status" value="1"/>
</dbReference>
<dbReference type="Gene3D" id="2.170.130.10">
    <property type="entry name" value="TonB-dependent receptor, plug domain"/>
    <property type="match status" value="1"/>
</dbReference>
<sequence>MNSTGINSKVSHVILTCCLLFMPYFLFSQKDTTVFNEVTIKANHLKVEQHTTLNENQIDQLAPHDLGSLLQYINGITIKNYGGIGGMKTLSHRGLGGEHTQLIIDGLPISNPQNGQTNLANIQLNNVEEVGLSHQNTDQLIPVSGLVKGSSVQLKTFDQQFSPHHLSVRSSLTMGSFGQKEGSIGLKKGGQKTFVSFTGGYRTYDGDYPYELKFGNETQKVFRRNNALQDYNLSLGAGLKWRKDKTSHQLKFSGKRSAIDQELPGAVILYNNMAQETLKSENTSAGLNYGIINKKFALKAFAQYSKRFIHYNDPTYLNTAGFLDNQYTTNSFISGFHVRYNWNKFTFHAGNDFGYDALESSRNLGKPVRNSNTAMLKVGYQAKYFNIESNLFSQTFEDRNSTQTHREVYHKIHPQLSFSTSDSLFKNLQLFVWYKPSSRAPSFNELYYSQVGNKSLVPEESSQLNIGSRYIKTFKKVEFSIQGNIFKNLVSNKIIALPTQNLFVWSIQNIGKVDVLGGDIHFNVNMKLNKNWKFNIQSGVSYQKAIDVSDEDSPTYSHQIAYTPALTGNAMASVFYKKAGLHFTGLYIGERYSLNENVSGNRLDPYMVFDVSANYSFKLKEKQQLKLHVGIKNLGDTSYNFIKYYVMPGRNLFIKLSYEFN</sequence>
<keyword evidence="5" id="KW-0732">Signal</keyword>
<keyword evidence="3 8" id="KW-1134">Transmembrane beta strand</keyword>
<accession>A0A4Q4KS13</accession>
<evidence type="ECO:0000256" key="1">
    <source>
        <dbReference type="ARBA" id="ARBA00004571"/>
    </source>
</evidence>
<comment type="subcellular location">
    <subcellularLocation>
        <location evidence="1 8">Cell outer membrane</location>
        <topology evidence="1 8">Multi-pass membrane protein</topology>
    </subcellularLocation>
</comment>
<protein>
    <submittedName>
        <fullName evidence="10">TonB-dependent receptor</fullName>
    </submittedName>
</protein>
<dbReference type="RefSeq" id="WP_130092478.1">
    <property type="nucleotide sequence ID" value="NZ_SETE01000001.1"/>
</dbReference>
<dbReference type="PROSITE" id="PS52016">
    <property type="entry name" value="TONB_DEPENDENT_REC_3"/>
    <property type="match status" value="1"/>
</dbReference>
<feature type="domain" description="TonB-dependent receptor plug" evidence="9">
    <location>
        <begin position="51"/>
        <end position="130"/>
    </location>
</feature>
<dbReference type="AlphaFoldDB" id="A0A4Q4KS13"/>
<gene>
    <name evidence="10" type="ORF">ERX46_03710</name>
</gene>
<organism evidence="10 11">
    <name type="scientific">Brumimicrobium glaciale</name>
    <dbReference type="NCBI Taxonomy" id="200475"/>
    <lineage>
        <taxon>Bacteria</taxon>
        <taxon>Pseudomonadati</taxon>
        <taxon>Bacteroidota</taxon>
        <taxon>Flavobacteriia</taxon>
        <taxon>Flavobacteriales</taxon>
        <taxon>Crocinitomicaceae</taxon>
        <taxon>Brumimicrobium</taxon>
    </lineage>
</organism>
<reference evidence="10 11" key="1">
    <citation type="submission" date="2019-02" db="EMBL/GenBank/DDBJ databases">
        <title>Genome sequence of the sea-ice species Brumimicrobium glaciale.</title>
        <authorList>
            <person name="Bowman J.P."/>
        </authorList>
    </citation>
    <scope>NUCLEOTIDE SEQUENCE [LARGE SCALE GENOMIC DNA]</scope>
    <source>
        <strain evidence="10 11">IC156</strain>
    </source>
</reference>
<dbReference type="PANTHER" id="PTHR30069">
    <property type="entry name" value="TONB-DEPENDENT OUTER MEMBRANE RECEPTOR"/>
    <property type="match status" value="1"/>
</dbReference>
<dbReference type="InterPro" id="IPR037066">
    <property type="entry name" value="Plug_dom_sf"/>
</dbReference>
<evidence type="ECO:0000256" key="5">
    <source>
        <dbReference type="ARBA" id="ARBA00022729"/>
    </source>
</evidence>
<dbReference type="InterPro" id="IPR039426">
    <property type="entry name" value="TonB-dep_rcpt-like"/>
</dbReference>
<dbReference type="InterPro" id="IPR036942">
    <property type="entry name" value="Beta-barrel_TonB_sf"/>
</dbReference>
<comment type="caution">
    <text evidence="10">The sequence shown here is derived from an EMBL/GenBank/DDBJ whole genome shotgun (WGS) entry which is preliminary data.</text>
</comment>
<evidence type="ECO:0000256" key="2">
    <source>
        <dbReference type="ARBA" id="ARBA00022448"/>
    </source>
</evidence>
<dbReference type="SUPFAM" id="SSF56935">
    <property type="entry name" value="Porins"/>
    <property type="match status" value="1"/>
</dbReference>
<dbReference type="Gene3D" id="2.40.170.20">
    <property type="entry name" value="TonB-dependent receptor, beta-barrel domain"/>
    <property type="match status" value="1"/>
</dbReference>
<dbReference type="Proteomes" id="UP000293952">
    <property type="component" value="Unassembled WGS sequence"/>
</dbReference>
<evidence type="ECO:0000256" key="8">
    <source>
        <dbReference type="PROSITE-ProRule" id="PRU01360"/>
    </source>
</evidence>
<keyword evidence="7 8" id="KW-0998">Cell outer membrane</keyword>